<comment type="caution">
    <text evidence="1">The sequence shown here is derived from an EMBL/GenBank/DDBJ whole genome shotgun (WGS) entry which is preliminary data.</text>
</comment>
<keyword evidence="2" id="KW-1185">Reference proteome</keyword>
<accession>A0A433UH43</accession>
<protein>
    <submittedName>
        <fullName evidence="1">Uncharacterized protein</fullName>
    </submittedName>
</protein>
<dbReference type="OrthoDB" id="9786476at2"/>
<evidence type="ECO:0000313" key="1">
    <source>
        <dbReference type="EMBL" id="RUS93148.1"/>
    </source>
</evidence>
<sequence length="261" mass="29733">MAKMLNFRCPSDLLGAIDQLGQQRYPADNNNGCDRSKTLIDIIAAGIKVLSDGSIEVSVSKTSSKTILTEELKSVIKDELLSEFQEVIKRELTGVKQEVDEKLAAFCERINTTEQFESTPKSKKKAPNLLVPVKGAEIPAPEEKAPNKNPAQKANTLTEVDKEVVKQSALIQIWLRVENNNKFIRRKKKVREYIERSCLSYYNAQKVTPSGYDYLVTIFYENDEDLDKQVYDLFREMDSIADMDYCFIEVDASEVGTDRRW</sequence>
<dbReference type="Proteomes" id="UP000271624">
    <property type="component" value="Unassembled WGS sequence"/>
</dbReference>
<dbReference type="EMBL" id="RSCL01000062">
    <property type="protein sequence ID" value="RUS93148.1"/>
    <property type="molecule type" value="Genomic_DNA"/>
</dbReference>
<dbReference type="RefSeq" id="WP_148129288.1">
    <property type="nucleotide sequence ID" value="NZ_RSCL01000062.1"/>
</dbReference>
<evidence type="ECO:0000313" key="2">
    <source>
        <dbReference type="Proteomes" id="UP000271624"/>
    </source>
</evidence>
<reference evidence="1" key="2">
    <citation type="journal article" date="2019" name="Genome Biol. Evol.">
        <title>Day and night: Metabolic profiles and evolutionary relationships of six axenic non-marine cyanobacteria.</title>
        <authorList>
            <person name="Will S.E."/>
            <person name="Henke P."/>
            <person name="Boedeker C."/>
            <person name="Huang S."/>
            <person name="Brinkmann H."/>
            <person name="Rohde M."/>
            <person name="Jarek M."/>
            <person name="Friedl T."/>
            <person name="Seufert S."/>
            <person name="Schumacher M."/>
            <person name="Overmann J."/>
            <person name="Neumann-Schaal M."/>
            <person name="Petersen J."/>
        </authorList>
    </citation>
    <scope>NUCLEOTIDE SEQUENCE [LARGE SCALE GENOMIC DNA]</scope>
    <source>
        <strain evidence="1">PCC 7102</strain>
    </source>
</reference>
<dbReference type="AlphaFoldDB" id="A0A433UH43"/>
<reference evidence="1" key="1">
    <citation type="submission" date="2018-12" db="EMBL/GenBank/DDBJ databases">
        <authorList>
            <person name="Will S."/>
            <person name="Neumann-Schaal M."/>
            <person name="Henke P."/>
        </authorList>
    </citation>
    <scope>NUCLEOTIDE SEQUENCE</scope>
    <source>
        <strain evidence="1">PCC 7102</strain>
    </source>
</reference>
<name>A0A433UH43_9CYAN</name>
<proteinExistence type="predicted"/>
<organism evidence="1 2">
    <name type="scientific">Dulcicalothrix desertica PCC 7102</name>
    <dbReference type="NCBI Taxonomy" id="232991"/>
    <lineage>
        <taxon>Bacteria</taxon>
        <taxon>Bacillati</taxon>
        <taxon>Cyanobacteriota</taxon>
        <taxon>Cyanophyceae</taxon>
        <taxon>Nostocales</taxon>
        <taxon>Calotrichaceae</taxon>
        <taxon>Dulcicalothrix</taxon>
    </lineage>
</organism>
<gene>
    <name evidence="1" type="ORF">DSM106972_097000</name>
</gene>